<proteinExistence type="predicted"/>
<organism evidence="1 2">
    <name type="scientific">Luedemannella helvata</name>
    <dbReference type="NCBI Taxonomy" id="349315"/>
    <lineage>
        <taxon>Bacteria</taxon>
        <taxon>Bacillati</taxon>
        <taxon>Actinomycetota</taxon>
        <taxon>Actinomycetes</taxon>
        <taxon>Micromonosporales</taxon>
        <taxon>Micromonosporaceae</taxon>
        <taxon>Luedemannella</taxon>
    </lineage>
</organism>
<keyword evidence="2" id="KW-1185">Reference proteome</keyword>
<evidence type="ECO:0000313" key="2">
    <source>
        <dbReference type="Proteomes" id="UP001500655"/>
    </source>
</evidence>
<protein>
    <submittedName>
        <fullName evidence="1">Uncharacterized protein</fullName>
    </submittedName>
</protein>
<dbReference type="Proteomes" id="UP001500655">
    <property type="component" value="Unassembled WGS sequence"/>
</dbReference>
<reference evidence="2" key="1">
    <citation type="journal article" date="2019" name="Int. J. Syst. Evol. Microbiol.">
        <title>The Global Catalogue of Microorganisms (GCM) 10K type strain sequencing project: providing services to taxonomists for standard genome sequencing and annotation.</title>
        <authorList>
            <consortium name="The Broad Institute Genomics Platform"/>
            <consortium name="The Broad Institute Genome Sequencing Center for Infectious Disease"/>
            <person name="Wu L."/>
            <person name="Ma J."/>
        </authorList>
    </citation>
    <scope>NUCLEOTIDE SEQUENCE [LARGE SCALE GENOMIC DNA]</scope>
    <source>
        <strain evidence="2">JCM 13249</strain>
    </source>
</reference>
<evidence type="ECO:0000313" key="1">
    <source>
        <dbReference type="EMBL" id="GAA1753025.1"/>
    </source>
</evidence>
<name>A0ABP4WI59_9ACTN</name>
<accession>A0ABP4WI59</accession>
<dbReference type="EMBL" id="BAAALS010000010">
    <property type="protein sequence ID" value="GAA1753025.1"/>
    <property type="molecule type" value="Genomic_DNA"/>
</dbReference>
<gene>
    <name evidence="1" type="ORF">GCM10009681_24910</name>
</gene>
<comment type="caution">
    <text evidence="1">The sequence shown here is derived from an EMBL/GenBank/DDBJ whole genome shotgun (WGS) entry which is preliminary data.</text>
</comment>
<sequence length="96" mass="10767">MKRLLWLGIGVAVGVLVVRKVSQVAQRYSPSGIAESARDSATGVLDSVRDFVADVRDGMAEREAQLHAAFDQGITFEDVPGYDDEYHYRDEEHDRR</sequence>
<dbReference type="RefSeq" id="WP_344080448.1">
    <property type="nucleotide sequence ID" value="NZ_BAAALS010000010.1"/>
</dbReference>